<dbReference type="PROSITE" id="PS50991">
    <property type="entry name" value="PYR_CT"/>
    <property type="match status" value="1"/>
</dbReference>
<evidence type="ECO:0000256" key="3">
    <source>
        <dbReference type="ARBA" id="ARBA00048363"/>
    </source>
</evidence>
<evidence type="ECO:0000256" key="1">
    <source>
        <dbReference type="ARBA" id="ARBA00006154"/>
    </source>
</evidence>
<comment type="catalytic activity">
    <reaction evidence="3">
        <text>acetyl-CoA + 2-oxoglutarate + H2O = (2R)-homocitrate + CoA + H(+)</text>
        <dbReference type="Rhea" id="RHEA:12929"/>
        <dbReference type="ChEBI" id="CHEBI:15377"/>
        <dbReference type="ChEBI" id="CHEBI:15378"/>
        <dbReference type="ChEBI" id="CHEBI:16810"/>
        <dbReference type="ChEBI" id="CHEBI:57287"/>
        <dbReference type="ChEBI" id="CHEBI:57288"/>
        <dbReference type="ChEBI" id="CHEBI:58884"/>
        <dbReference type="EC" id="2.3.3.14"/>
    </reaction>
    <physiologicalReaction direction="left-to-right" evidence="3">
        <dbReference type="Rhea" id="RHEA:12930"/>
    </physiologicalReaction>
</comment>
<dbReference type="GO" id="GO:0003852">
    <property type="term" value="F:2-isopropylmalate synthase activity"/>
    <property type="evidence" value="ECO:0007669"/>
    <property type="project" value="UniProtKB-EC"/>
</dbReference>
<dbReference type="PANTHER" id="PTHR42880:SF1">
    <property type="entry name" value="ISOPROPYLMALATE_HOMOCITRATE_CITRAMALATE SYNTHASE FAMILY PROTEIN"/>
    <property type="match status" value="1"/>
</dbReference>
<sequence length="417" mass="47989">MYRSYKELPKIRLPEDRGVEDINISDSTIREGAQMPGIMMHKEHKVKIYEYLHRVGIEKTESFLFNESDREAVKEMLDRGYEKPEVTGWARANPKDIDLVIEADGIEETGILMSVSDAHIFDKLGLKSREEASEKYLEAFDYALDHGLKVRCHLEDITRSDVEEFVLPLITEMIKRAPDTIMRICDTLNYGIPFLYDFPYSVPRIIKELKRRGVRNIETHIHDDYGFGAAVSIAGLWYGASWANLTFLGMGERAGVGELEKVLVFLEQRVENFHKYNLECLSEFADYIEQNVELRVPDNKAVVGRNVFAHESGIHTAGVIKNPFIYEPYPPEIVGAERKLMIGATSGSKVIRHKIEEILREKGGFGGEGRDPKIEKKDPRLKAIQADIRRQYEEDRTSCISDEEMREYVERYFLEIA</sequence>
<gene>
    <name evidence="5" type="ORF">OJOIIACA_00015</name>
</gene>
<comment type="similarity">
    <text evidence="1">Belongs to the alpha-IPM synthase/homocitrate synthase family.</text>
</comment>
<feature type="domain" description="Pyruvate carboxyltransferase" evidence="4">
    <location>
        <begin position="22"/>
        <end position="282"/>
    </location>
</feature>
<organism evidence="5">
    <name type="scientific">Candidatus Methanophagaceae archaeon ANME-1 ERB6</name>
    <dbReference type="NCBI Taxonomy" id="2759912"/>
    <lineage>
        <taxon>Archaea</taxon>
        <taxon>Methanobacteriati</taxon>
        <taxon>Methanobacteriota</taxon>
        <taxon>Stenosarchaea group</taxon>
        <taxon>Methanomicrobia</taxon>
        <taxon>Candidatus Methanophagales</taxon>
        <taxon>Candidatus Methanophagaceae</taxon>
    </lineage>
</organism>
<dbReference type="InterPro" id="IPR054691">
    <property type="entry name" value="LeuA/HCS_post-cat"/>
</dbReference>
<dbReference type="Pfam" id="PF00682">
    <property type="entry name" value="HMGL-like"/>
    <property type="match status" value="1"/>
</dbReference>
<dbReference type="Pfam" id="PF22617">
    <property type="entry name" value="HCS_D2"/>
    <property type="match status" value="1"/>
</dbReference>
<protein>
    <submittedName>
        <fullName evidence="5">2-isopropylmalate synthase</fullName>
        <ecNumber evidence="5">2.3.3.13</ecNumber>
    </submittedName>
</protein>
<keyword evidence="2 5" id="KW-0808">Transferase</keyword>
<dbReference type="GO" id="GO:0004410">
    <property type="term" value="F:homocitrate synthase activity"/>
    <property type="evidence" value="ECO:0007669"/>
    <property type="project" value="UniProtKB-EC"/>
</dbReference>
<dbReference type="SUPFAM" id="SSF51569">
    <property type="entry name" value="Aldolase"/>
    <property type="match status" value="1"/>
</dbReference>
<evidence type="ECO:0000313" key="5">
    <source>
        <dbReference type="EMBL" id="QNO53291.1"/>
    </source>
</evidence>
<dbReference type="EC" id="2.3.3.13" evidence="5"/>
<dbReference type="PANTHER" id="PTHR42880">
    <property type="entry name" value="HOMOCITRATE SYNTHASE"/>
    <property type="match status" value="1"/>
</dbReference>
<evidence type="ECO:0000259" key="4">
    <source>
        <dbReference type="PROSITE" id="PS50991"/>
    </source>
</evidence>
<dbReference type="EMBL" id="MT631536">
    <property type="protein sequence ID" value="QNO53291.1"/>
    <property type="molecule type" value="Genomic_DNA"/>
</dbReference>
<reference evidence="5" key="1">
    <citation type="submission" date="2020-06" db="EMBL/GenBank/DDBJ databases">
        <title>Unique genomic features of the anaerobic methanotrophic archaea.</title>
        <authorList>
            <person name="Chadwick G.L."/>
            <person name="Skennerton C.T."/>
            <person name="Laso-Perez R."/>
            <person name="Leu A.O."/>
            <person name="Speth D.R."/>
            <person name="Yu H."/>
            <person name="Morgan-Lang C."/>
            <person name="Hatzenpichler R."/>
            <person name="Goudeau D."/>
            <person name="Malmstrom R."/>
            <person name="Brazelton W.J."/>
            <person name="Woyke T."/>
            <person name="Hallam S.J."/>
            <person name="Tyson G.W."/>
            <person name="Wegener G."/>
            <person name="Boetius A."/>
            <person name="Orphan V."/>
        </authorList>
    </citation>
    <scope>NUCLEOTIDE SEQUENCE</scope>
</reference>
<keyword evidence="5" id="KW-0012">Acyltransferase</keyword>
<proteinExistence type="inferred from homology"/>
<evidence type="ECO:0000256" key="2">
    <source>
        <dbReference type="ARBA" id="ARBA00022679"/>
    </source>
</evidence>
<dbReference type="Gene3D" id="3.20.20.70">
    <property type="entry name" value="Aldolase class I"/>
    <property type="match status" value="1"/>
</dbReference>
<dbReference type="InterPro" id="IPR000891">
    <property type="entry name" value="PYR_CT"/>
</dbReference>
<dbReference type="InterPro" id="IPR013785">
    <property type="entry name" value="Aldolase_TIM"/>
</dbReference>
<accession>A0A7G9YZ57</accession>
<dbReference type="CDD" id="cd07947">
    <property type="entry name" value="DRE_TIM_Re_CS"/>
    <property type="match status" value="1"/>
</dbReference>
<dbReference type="InterPro" id="IPR002034">
    <property type="entry name" value="AIPM/Hcit_synth_CS"/>
</dbReference>
<dbReference type="GO" id="GO:0019752">
    <property type="term" value="P:carboxylic acid metabolic process"/>
    <property type="evidence" value="ECO:0007669"/>
    <property type="project" value="InterPro"/>
</dbReference>
<dbReference type="PROSITE" id="PS00816">
    <property type="entry name" value="AIPM_HOMOCIT_SYNTH_2"/>
    <property type="match status" value="1"/>
</dbReference>
<name>A0A7G9YZ57_9EURY</name>
<dbReference type="AlphaFoldDB" id="A0A7G9YZ57"/>
<dbReference type="Gene3D" id="1.10.238.260">
    <property type="match status" value="1"/>
</dbReference>